<keyword evidence="3" id="KW-1185">Reference proteome</keyword>
<name>A0A4R6RRZ8_9MICO</name>
<dbReference type="AlphaFoldDB" id="A0A4R6RRZ8"/>
<dbReference type="EMBL" id="SNYA01000009">
    <property type="protein sequence ID" value="TDP89562.1"/>
    <property type="molecule type" value="Genomic_DNA"/>
</dbReference>
<proteinExistence type="predicted"/>
<organism evidence="2 3">
    <name type="scientific">Leucobacter luti</name>
    <dbReference type="NCBI Taxonomy" id="340320"/>
    <lineage>
        <taxon>Bacteria</taxon>
        <taxon>Bacillati</taxon>
        <taxon>Actinomycetota</taxon>
        <taxon>Actinomycetes</taxon>
        <taxon>Micrococcales</taxon>
        <taxon>Microbacteriaceae</taxon>
        <taxon>Leucobacter</taxon>
    </lineage>
</organism>
<accession>A0A4R6RRZ8</accession>
<reference evidence="2 3" key="1">
    <citation type="submission" date="2019-03" db="EMBL/GenBank/DDBJ databases">
        <title>Genomic analyses of the natural microbiome of Caenorhabditis elegans.</title>
        <authorList>
            <person name="Samuel B."/>
        </authorList>
    </citation>
    <scope>NUCLEOTIDE SEQUENCE [LARGE SCALE GENOMIC DNA]</scope>
    <source>
        <strain evidence="2 3">JUb18</strain>
    </source>
</reference>
<dbReference type="Proteomes" id="UP000295601">
    <property type="component" value="Unassembled WGS sequence"/>
</dbReference>
<evidence type="ECO:0000313" key="2">
    <source>
        <dbReference type="EMBL" id="TDP89562.1"/>
    </source>
</evidence>
<feature type="region of interest" description="Disordered" evidence="1">
    <location>
        <begin position="15"/>
        <end position="52"/>
    </location>
</feature>
<gene>
    <name evidence="2" type="ORF">EDF62_3315</name>
</gene>
<protein>
    <submittedName>
        <fullName evidence="2">Uncharacterized protein</fullName>
    </submittedName>
</protein>
<evidence type="ECO:0000256" key="1">
    <source>
        <dbReference type="SAM" id="MobiDB-lite"/>
    </source>
</evidence>
<comment type="caution">
    <text evidence="2">The sequence shown here is derived from an EMBL/GenBank/DDBJ whole genome shotgun (WGS) entry which is preliminary data.</text>
</comment>
<sequence>MSGLLEAARNLRMSNITRRQDHGLGKTASGGSGGSFASHERSAASPPVAHVDPSSLTMEELYSLNDELTQQLSHMGWNAKTDEDYDALNDLVLRVAEATPVERKDLVQKFADQGNAEQPVLHTAADTNTGFDAMALGEFEEHRREHYASEVASLLSEEGMPEHIASQYEIPVDQLDEARVSVAALREYDSCQGGGALHWGFAEDFDGGFDGMDTGQDKLAWAVRDETEREHLYDSYYGAAMWSTPRTDEGGNDLGKFQDEYDEEDLSDVLKNEMKDDLANFMISNRQLVNEYMVSDAIGQDRNERMAQLGHDFWLTRNRHGSGFWDRGLGELGDRMTSAAKTHGSVDLYIGDDGKIHGQ</sequence>
<evidence type="ECO:0000313" key="3">
    <source>
        <dbReference type="Proteomes" id="UP000295601"/>
    </source>
</evidence>